<dbReference type="EMBL" id="BMIC01000001">
    <property type="protein sequence ID" value="GFZ79060.1"/>
    <property type="molecule type" value="Genomic_DNA"/>
</dbReference>
<protein>
    <submittedName>
        <fullName evidence="1">Uncharacterized protein</fullName>
    </submittedName>
</protein>
<proteinExistence type="predicted"/>
<dbReference type="AlphaFoldDB" id="A0A8J2TMT9"/>
<gene>
    <name evidence="1" type="ORF">GCM10011531_05950</name>
</gene>
<evidence type="ECO:0000313" key="1">
    <source>
        <dbReference type="EMBL" id="GFZ79060.1"/>
    </source>
</evidence>
<sequence length="232" mass="27004">MKNLILLLALVTLLFNCNSNDNKKIISKENETQNIKKDTSLIEIADLPIHIDSTDYLLHPIGNYKIYASKLSSYRSDNYNSFSVSNSNKYSISGNLSNVKFQKKDSEELIPLTNKIINIKSMSFMKEIFDTTKSQLLIYTINDKDTNSDNKLDYNDIETLYISKIDGSGFKKLTPEYEELLDWETVIIINRIYFKTIEDSNKNGEFDKSDSLHYYFIDYSKESYVVKEYYPI</sequence>
<evidence type="ECO:0000313" key="2">
    <source>
        <dbReference type="Proteomes" id="UP000598120"/>
    </source>
</evidence>
<organism evidence="1 2">
    <name type="scientific">Aquaticitalea lipolytica</name>
    <dbReference type="NCBI Taxonomy" id="1247562"/>
    <lineage>
        <taxon>Bacteria</taxon>
        <taxon>Pseudomonadati</taxon>
        <taxon>Bacteroidota</taxon>
        <taxon>Flavobacteriia</taxon>
        <taxon>Flavobacteriales</taxon>
        <taxon>Flavobacteriaceae</taxon>
        <taxon>Aquaticitalea</taxon>
    </lineage>
</organism>
<dbReference type="Proteomes" id="UP000598120">
    <property type="component" value="Unassembled WGS sequence"/>
</dbReference>
<dbReference type="RefSeq" id="WP_188604851.1">
    <property type="nucleotide sequence ID" value="NZ_BMIC01000001.1"/>
</dbReference>
<name>A0A8J2TMT9_9FLAO</name>
<accession>A0A8J2TMT9</accession>
<dbReference type="PROSITE" id="PS00018">
    <property type="entry name" value="EF_HAND_1"/>
    <property type="match status" value="1"/>
</dbReference>
<comment type="caution">
    <text evidence="1">The sequence shown here is derived from an EMBL/GenBank/DDBJ whole genome shotgun (WGS) entry which is preliminary data.</text>
</comment>
<reference evidence="1 2" key="1">
    <citation type="journal article" date="2014" name="Int. J. Syst. Evol. Microbiol.">
        <title>Complete genome sequence of Corynebacterium casei LMG S-19264T (=DSM 44701T), isolated from a smear-ripened cheese.</title>
        <authorList>
            <consortium name="US DOE Joint Genome Institute (JGI-PGF)"/>
            <person name="Walter F."/>
            <person name="Albersmeier A."/>
            <person name="Kalinowski J."/>
            <person name="Ruckert C."/>
        </authorList>
    </citation>
    <scope>NUCLEOTIDE SEQUENCE [LARGE SCALE GENOMIC DNA]</scope>
    <source>
        <strain evidence="1 2">CGMCC 1.15295</strain>
    </source>
</reference>
<dbReference type="InterPro" id="IPR018247">
    <property type="entry name" value="EF_Hand_1_Ca_BS"/>
</dbReference>
<keyword evidence="2" id="KW-1185">Reference proteome</keyword>